<comment type="subcellular location">
    <subcellularLocation>
        <location evidence="2">Mitochondrion inner membrane</location>
        <topology evidence="2">Peripheral membrane protein</topology>
        <orientation evidence="2">Matrix side</orientation>
    </subcellularLocation>
</comment>
<comment type="similarity">
    <text evidence="3">Belongs to the complex I NDUFB2 subunit family.</text>
</comment>
<sequence>MRNPKKEVAKPQTCGNLRNELHESASAAAIRIFLANVKTANRHTDRWLSKNELNIDEENIQQDSLKIGEIVRERVASSGFRLRLAATAAKARQMLVNVTERKYTPRAERVSSLPKLGSTTTRQTRVAKSRETVHIYRNIGMAEEKKWVYAAELFGGFMWWWILWHFWHDFGHIIGEFPYQEPSDWTDEELGIPPDDYPEPAIRTL</sequence>
<feature type="transmembrane region" description="Helical" evidence="12">
    <location>
        <begin position="147"/>
        <end position="167"/>
    </location>
</feature>
<dbReference type="AlphaFoldDB" id="A0A195DN19"/>
<reference evidence="13 14" key="1">
    <citation type="submission" date="2015-09" db="EMBL/GenBank/DDBJ databases">
        <title>Trachymyrmex cornetzi WGS genome.</title>
        <authorList>
            <person name="Nygaard S."/>
            <person name="Hu H."/>
            <person name="Boomsma J."/>
            <person name="Zhang G."/>
        </authorList>
    </citation>
    <scope>NUCLEOTIDE SEQUENCE [LARGE SCALE GENOMIC DNA]</scope>
    <source>
        <strain evidence="13">Tcor2-1</strain>
        <tissue evidence="13">Whole body</tissue>
    </source>
</reference>
<keyword evidence="13" id="KW-0830">Ubiquinone</keyword>
<evidence type="ECO:0000256" key="9">
    <source>
        <dbReference type="ARBA" id="ARBA00022982"/>
    </source>
</evidence>
<proteinExistence type="inferred from homology"/>
<evidence type="ECO:0000256" key="4">
    <source>
        <dbReference type="ARBA" id="ARBA00011533"/>
    </source>
</evidence>
<dbReference type="GO" id="GO:0032981">
    <property type="term" value="P:mitochondrial respiratory chain complex I assembly"/>
    <property type="evidence" value="ECO:0007669"/>
    <property type="project" value="TreeGrafter"/>
</dbReference>
<keyword evidence="9" id="KW-0249">Electron transport</keyword>
<evidence type="ECO:0000256" key="2">
    <source>
        <dbReference type="ARBA" id="ARBA00004443"/>
    </source>
</evidence>
<dbReference type="Pfam" id="PF14813">
    <property type="entry name" value="NADH_B2"/>
    <property type="match status" value="1"/>
</dbReference>
<keyword evidence="14" id="KW-1185">Reference proteome</keyword>
<organism evidence="13 14">
    <name type="scientific">Trachymyrmex cornetzi</name>
    <dbReference type="NCBI Taxonomy" id="471704"/>
    <lineage>
        <taxon>Eukaryota</taxon>
        <taxon>Metazoa</taxon>
        <taxon>Ecdysozoa</taxon>
        <taxon>Arthropoda</taxon>
        <taxon>Hexapoda</taxon>
        <taxon>Insecta</taxon>
        <taxon>Pterygota</taxon>
        <taxon>Neoptera</taxon>
        <taxon>Endopterygota</taxon>
        <taxon>Hymenoptera</taxon>
        <taxon>Apocrita</taxon>
        <taxon>Aculeata</taxon>
        <taxon>Formicoidea</taxon>
        <taxon>Formicidae</taxon>
        <taxon>Myrmicinae</taxon>
        <taxon>Trachymyrmex</taxon>
    </lineage>
</organism>
<evidence type="ECO:0000256" key="6">
    <source>
        <dbReference type="ARBA" id="ARBA00022660"/>
    </source>
</evidence>
<keyword evidence="5" id="KW-0813">Transport</keyword>
<dbReference type="PANTHER" id="PTHR15223">
    <property type="entry name" value="NADH-UBIQUINONE OXIDOREDUCTASE AGGG SUBUNIT"/>
    <property type="match status" value="1"/>
</dbReference>
<evidence type="ECO:0000313" key="13">
    <source>
        <dbReference type="EMBL" id="KYN13894.1"/>
    </source>
</evidence>
<dbReference type="Proteomes" id="UP000078492">
    <property type="component" value="Unassembled WGS sequence"/>
</dbReference>
<comment type="function">
    <text evidence="1">Accessory subunit of the mitochondrial membrane respiratory chain NADH dehydrogenase (Complex I), that is believed not to be involved in catalysis. Complex I functions in the transfer of electrons from NADH to the respiratory chain. The immediate electron acceptor for the enzyme is believed to be ubiquinone.</text>
</comment>
<evidence type="ECO:0000256" key="7">
    <source>
        <dbReference type="ARBA" id="ARBA00022792"/>
    </source>
</evidence>
<evidence type="ECO:0000256" key="11">
    <source>
        <dbReference type="ARBA" id="ARBA00023136"/>
    </source>
</evidence>
<evidence type="ECO:0000256" key="1">
    <source>
        <dbReference type="ARBA" id="ARBA00003195"/>
    </source>
</evidence>
<protein>
    <submittedName>
        <fullName evidence="13">NADH dehydrogenase [ubiquinone] 1 beta subcomplex subunit 2, mitochondrial</fullName>
    </submittedName>
</protein>
<keyword evidence="6" id="KW-0679">Respiratory chain</keyword>
<gene>
    <name evidence="13" type="ORF">ALC57_13968</name>
</gene>
<keyword evidence="8" id="KW-0809">Transit peptide</keyword>
<evidence type="ECO:0000256" key="8">
    <source>
        <dbReference type="ARBA" id="ARBA00022946"/>
    </source>
</evidence>
<dbReference type="PANTHER" id="PTHR15223:SF1">
    <property type="entry name" value="NADH DEHYDROGENASE [UBIQUINONE] 1 BETA SUBCOMPLEX SUBUNIT 2, MITOCHONDRIAL"/>
    <property type="match status" value="1"/>
</dbReference>
<evidence type="ECO:0000256" key="12">
    <source>
        <dbReference type="SAM" id="Phobius"/>
    </source>
</evidence>
<evidence type="ECO:0000256" key="3">
    <source>
        <dbReference type="ARBA" id="ARBA00005923"/>
    </source>
</evidence>
<dbReference type="GO" id="GO:0045271">
    <property type="term" value="C:respiratory chain complex I"/>
    <property type="evidence" value="ECO:0007669"/>
    <property type="project" value="InterPro"/>
</dbReference>
<name>A0A195DN19_9HYME</name>
<dbReference type="EMBL" id="KQ980734">
    <property type="protein sequence ID" value="KYN13894.1"/>
    <property type="molecule type" value="Genomic_DNA"/>
</dbReference>
<keyword evidence="12" id="KW-1133">Transmembrane helix</keyword>
<keyword evidence="10" id="KW-0496">Mitochondrion</keyword>
<dbReference type="STRING" id="471704.A0A195DN19"/>
<evidence type="ECO:0000256" key="5">
    <source>
        <dbReference type="ARBA" id="ARBA00022448"/>
    </source>
</evidence>
<keyword evidence="7" id="KW-0999">Mitochondrion inner membrane</keyword>
<evidence type="ECO:0000256" key="10">
    <source>
        <dbReference type="ARBA" id="ARBA00023128"/>
    </source>
</evidence>
<accession>A0A195DN19</accession>
<dbReference type="InterPro" id="IPR026627">
    <property type="entry name" value="NDUFB2_animal"/>
</dbReference>
<evidence type="ECO:0000313" key="14">
    <source>
        <dbReference type="Proteomes" id="UP000078492"/>
    </source>
</evidence>
<comment type="subunit">
    <text evidence="4">Complex I is composed of 45 different subunits.</text>
</comment>
<keyword evidence="12" id="KW-0812">Transmembrane</keyword>
<dbReference type="GO" id="GO:0005743">
    <property type="term" value="C:mitochondrial inner membrane"/>
    <property type="evidence" value="ECO:0007669"/>
    <property type="project" value="UniProtKB-SubCell"/>
</dbReference>
<keyword evidence="11 12" id="KW-0472">Membrane</keyword>